<evidence type="ECO:0000256" key="1">
    <source>
        <dbReference type="SAM" id="MobiDB-lite"/>
    </source>
</evidence>
<dbReference type="PANTHER" id="PTHR46663:SF4">
    <property type="entry name" value="DIGUANYLATE CYCLASE DGCT-RELATED"/>
    <property type="match status" value="1"/>
</dbReference>
<feature type="region of interest" description="Disordered" evidence="1">
    <location>
        <begin position="1"/>
        <end position="20"/>
    </location>
</feature>
<dbReference type="Gene3D" id="3.30.450.40">
    <property type="match status" value="1"/>
</dbReference>
<dbReference type="SUPFAM" id="SSF55781">
    <property type="entry name" value="GAF domain-like"/>
    <property type="match status" value="1"/>
</dbReference>
<reference evidence="3" key="2">
    <citation type="submission" date="2022-05" db="EMBL/GenBank/DDBJ databases">
        <authorList>
            <person name="Kim J.-S."/>
            <person name="Lee K."/>
            <person name="Suh M."/>
            <person name="Eom M."/>
            <person name="Kim J.-S."/>
            <person name="Kim D.-S."/>
            <person name="Ko S.-H."/>
            <person name="Shin Y."/>
            <person name="Lee J.-S."/>
        </authorList>
    </citation>
    <scope>NUCLEOTIDE SEQUENCE</scope>
    <source>
        <strain evidence="3">N237</strain>
    </source>
</reference>
<dbReference type="NCBIfam" id="TIGR00254">
    <property type="entry name" value="GGDEF"/>
    <property type="match status" value="1"/>
</dbReference>
<sequence>MSATSAQTATPTPSSPSSSEELRVAALRMLNVMDRPSDPGLEGLARLAAYICGTPTAVVNLIDADRQHSAAAYGFAPVDQRREDSMCAVAVDSKEISYTPDASIDPRWARNPFVTGVIDEVRTYAAAPLILPGGEVIGTMCAFSKEVSYLSRVQLERLRDVAELTVKMLQLRDETSRLGHAATRDQLTGLPNRSLLLESLDQALARASRGEAQPSLVFLDLDEFKVVNDTYGHSVGDELLRAVADRLLQCVRASDLVARLAGDEFIVLCSGSSTGGLHWRIDGLLDRLRAAFTRPFPLSVGNVRVGASLGLAYAGRDGDDAASLIAHADFAMYADKRIRAGR</sequence>
<proteinExistence type="predicted"/>
<dbReference type="InterPro" id="IPR052163">
    <property type="entry name" value="DGC-Regulatory_Protein"/>
</dbReference>
<evidence type="ECO:0000259" key="2">
    <source>
        <dbReference type="PROSITE" id="PS50887"/>
    </source>
</evidence>
<dbReference type="PANTHER" id="PTHR46663">
    <property type="entry name" value="DIGUANYLATE CYCLASE DGCT-RELATED"/>
    <property type="match status" value="1"/>
</dbReference>
<feature type="compositionally biased region" description="Low complexity" evidence="1">
    <location>
        <begin position="1"/>
        <end position="19"/>
    </location>
</feature>
<organism evidence="3 4">
    <name type="scientific">Jatrophihabitans telluris</name>
    <dbReference type="NCBI Taxonomy" id="2038343"/>
    <lineage>
        <taxon>Bacteria</taxon>
        <taxon>Bacillati</taxon>
        <taxon>Actinomycetota</taxon>
        <taxon>Actinomycetes</taxon>
        <taxon>Jatrophihabitantales</taxon>
        <taxon>Jatrophihabitantaceae</taxon>
        <taxon>Jatrophihabitans</taxon>
    </lineage>
</organism>
<keyword evidence="4" id="KW-1185">Reference proteome</keyword>
<reference evidence="3" key="1">
    <citation type="journal article" date="2018" name="Int. J. Syst. Evol. Microbiol.">
        <title>Jatrophihabitans telluris sp. nov., isolated from sediment soil of lava forest wetlands and the emended description of the genus Jatrophihabitans.</title>
        <authorList>
            <person name="Lee K.C."/>
            <person name="Suh M.K."/>
            <person name="Eom M.K."/>
            <person name="Kim K.K."/>
            <person name="Kim J.S."/>
            <person name="Kim D.S."/>
            <person name="Ko S.H."/>
            <person name="Shin Y.K."/>
            <person name="Lee J.S."/>
        </authorList>
    </citation>
    <scope>NUCLEOTIDE SEQUENCE</scope>
    <source>
        <strain evidence="3">N237</strain>
    </source>
</reference>
<gene>
    <name evidence="3" type="ORF">M6D93_18965</name>
</gene>
<dbReference type="EMBL" id="CP097332">
    <property type="protein sequence ID" value="UQX88340.1"/>
    <property type="molecule type" value="Genomic_DNA"/>
</dbReference>
<dbReference type="SMART" id="SM00267">
    <property type="entry name" value="GGDEF"/>
    <property type="match status" value="1"/>
</dbReference>
<dbReference type="SUPFAM" id="SSF55073">
    <property type="entry name" value="Nucleotide cyclase"/>
    <property type="match status" value="1"/>
</dbReference>
<dbReference type="InterPro" id="IPR029787">
    <property type="entry name" value="Nucleotide_cyclase"/>
</dbReference>
<dbReference type="InterPro" id="IPR000160">
    <property type="entry name" value="GGDEF_dom"/>
</dbReference>
<evidence type="ECO:0000313" key="4">
    <source>
        <dbReference type="Proteomes" id="UP001056336"/>
    </source>
</evidence>
<protein>
    <submittedName>
        <fullName evidence="3">Sensor domain-containing diguanylate cyclase</fullName>
    </submittedName>
</protein>
<dbReference type="RefSeq" id="WP_249771740.1">
    <property type="nucleotide sequence ID" value="NZ_CP097332.1"/>
</dbReference>
<dbReference type="CDD" id="cd01949">
    <property type="entry name" value="GGDEF"/>
    <property type="match status" value="1"/>
</dbReference>
<dbReference type="InterPro" id="IPR029016">
    <property type="entry name" value="GAF-like_dom_sf"/>
</dbReference>
<dbReference type="Proteomes" id="UP001056336">
    <property type="component" value="Chromosome"/>
</dbReference>
<feature type="domain" description="GGDEF" evidence="2">
    <location>
        <begin position="212"/>
        <end position="342"/>
    </location>
</feature>
<dbReference type="PROSITE" id="PS50887">
    <property type="entry name" value="GGDEF"/>
    <property type="match status" value="1"/>
</dbReference>
<evidence type="ECO:0000313" key="3">
    <source>
        <dbReference type="EMBL" id="UQX88340.1"/>
    </source>
</evidence>
<dbReference type="Pfam" id="PF00990">
    <property type="entry name" value="GGDEF"/>
    <property type="match status" value="1"/>
</dbReference>
<name>A0ABY4QXV0_9ACTN</name>
<accession>A0ABY4QXV0</accession>
<dbReference type="InterPro" id="IPR043128">
    <property type="entry name" value="Rev_trsase/Diguanyl_cyclase"/>
</dbReference>
<dbReference type="Gene3D" id="3.30.70.270">
    <property type="match status" value="1"/>
</dbReference>